<accession>A0A9Q9F1J2</accession>
<organism evidence="3 5">
    <name type="scientific">Macrococcus equipercicus</name>
    <dbReference type="NCBI Taxonomy" id="69967"/>
    <lineage>
        <taxon>Bacteria</taxon>
        <taxon>Bacillati</taxon>
        <taxon>Bacillota</taxon>
        <taxon>Bacilli</taxon>
        <taxon>Bacillales</taxon>
        <taxon>Staphylococcaceae</taxon>
        <taxon>Macrococcus</taxon>
    </lineage>
</organism>
<evidence type="ECO:0000313" key="2">
    <source>
        <dbReference type="EMBL" id="KAA1039661.1"/>
    </source>
</evidence>
<name>A0A9Q9F1J2_9STAP</name>
<dbReference type="Proteomes" id="UP001057381">
    <property type="component" value="Chromosome"/>
</dbReference>
<reference evidence="3" key="2">
    <citation type="submission" date="2021-04" db="EMBL/GenBank/DDBJ databases">
        <title>Complete Genome Sequences of Macrococcus spp. from dog and cattle.</title>
        <authorList>
            <person name="Schwendener S."/>
            <person name="Perreten V."/>
        </authorList>
    </citation>
    <scope>NUCLEOTIDE SEQUENCE</scope>
    <source>
        <strain evidence="3">Epi0143-OL</strain>
    </source>
</reference>
<feature type="transmembrane region" description="Helical" evidence="1">
    <location>
        <begin position="5"/>
        <end position="21"/>
    </location>
</feature>
<keyword evidence="1" id="KW-0472">Membrane</keyword>
<dbReference type="RefSeq" id="WP_149459055.1">
    <property type="nucleotide sequence ID" value="NZ_CP073809.1"/>
</dbReference>
<dbReference type="EMBL" id="CP073809">
    <property type="protein sequence ID" value="UTH13992.1"/>
    <property type="molecule type" value="Genomic_DNA"/>
</dbReference>
<feature type="transmembrane region" description="Helical" evidence="1">
    <location>
        <begin position="27"/>
        <end position="50"/>
    </location>
</feature>
<keyword evidence="4" id="KW-1185">Reference proteome</keyword>
<keyword evidence="1" id="KW-0812">Transmembrane</keyword>
<evidence type="ECO:0000313" key="4">
    <source>
        <dbReference type="Proteomes" id="UP000295735"/>
    </source>
</evidence>
<evidence type="ECO:0000256" key="1">
    <source>
        <dbReference type="SAM" id="Phobius"/>
    </source>
</evidence>
<dbReference type="EMBL" id="SCWC02000003">
    <property type="protein sequence ID" value="KAA1039661.1"/>
    <property type="molecule type" value="Genomic_DNA"/>
</dbReference>
<dbReference type="AlphaFoldDB" id="A0A9Q9F1J2"/>
<dbReference type="OrthoDB" id="9900792at2"/>
<reference evidence="2 4" key="1">
    <citation type="submission" date="2019-09" db="EMBL/GenBank/DDBJ databases">
        <authorList>
            <person name="Mazhar S."/>
            <person name="Altermann E."/>
            <person name="Hill C."/>
            <person name="Mcauliffe O."/>
        </authorList>
    </citation>
    <scope>NUCLEOTIDE SEQUENCE [LARGE SCALE GENOMIC DNA]</scope>
    <source>
        <strain evidence="2 4">ATCC 51831</strain>
    </source>
</reference>
<proteinExistence type="predicted"/>
<keyword evidence="1" id="KW-1133">Transmembrane helix</keyword>
<dbReference type="Proteomes" id="UP000295735">
    <property type="component" value="Unassembled WGS sequence"/>
</dbReference>
<dbReference type="KEGG" id="mequ:KFV11_01050"/>
<sequence length="83" mass="9551">MFKNILLAVLMVVNIVLIFLFQTRQAIYHLDISVVAVGLTLIISILFLIVKPSKMNMIFILIALLIALYHASLLVMRVYHYVY</sequence>
<evidence type="ECO:0000313" key="5">
    <source>
        <dbReference type="Proteomes" id="UP001057381"/>
    </source>
</evidence>
<feature type="transmembrane region" description="Helical" evidence="1">
    <location>
        <begin position="57"/>
        <end position="79"/>
    </location>
</feature>
<protein>
    <submittedName>
        <fullName evidence="3">Uncharacterized protein</fullName>
    </submittedName>
</protein>
<evidence type="ECO:0000313" key="3">
    <source>
        <dbReference type="EMBL" id="UTH13992.1"/>
    </source>
</evidence>
<gene>
    <name evidence="2" type="ORF">ERX35_006190</name>
    <name evidence="3" type="ORF">KFV11_01050</name>
</gene>